<keyword evidence="2" id="KW-1185">Reference proteome</keyword>
<proteinExistence type="predicted"/>
<gene>
    <name evidence="1" type="ORF">N1027_09590</name>
</gene>
<organism evidence="1 2">
    <name type="scientific">Herbiconiux aconitum</name>
    <dbReference type="NCBI Taxonomy" id="2970913"/>
    <lineage>
        <taxon>Bacteria</taxon>
        <taxon>Bacillati</taxon>
        <taxon>Actinomycetota</taxon>
        <taxon>Actinomycetes</taxon>
        <taxon>Micrococcales</taxon>
        <taxon>Microbacteriaceae</taxon>
        <taxon>Herbiconiux</taxon>
    </lineage>
</organism>
<dbReference type="PANTHER" id="PTHR30032">
    <property type="entry name" value="N-ACETYLMURAMOYL-L-ALANINE AMIDASE-RELATED"/>
    <property type="match status" value="1"/>
</dbReference>
<dbReference type="Proteomes" id="UP001165584">
    <property type="component" value="Unassembled WGS sequence"/>
</dbReference>
<accession>A0ABT2GQ81</accession>
<dbReference type="PANTHER" id="PTHR30032:SF8">
    <property type="entry name" value="GERMINATION-SPECIFIC N-ACETYLMURAMOYL-L-ALANINE AMIDASE"/>
    <property type="match status" value="1"/>
</dbReference>
<reference evidence="1" key="1">
    <citation type="submission" date="2022-08" db="EMBL/GenBank/DDBJ databases">
        <authorList>
            <person name="Deng Y."/>
            <person name="Han X.-F."/>
            <person name="Zhang Y.-Q."/>
        </authorList>
    </citation>
    <scope>NUCLEOTIDE SEQUENCE</scope>
    <source>
        <strain evidence="1">CPCC 205763</strain>
    </source>
</reference>
<evidence type="ECO:0000313" key="1">
    <source>
        <dbReference type="EMBL" id="MCS5718389.1"/>
    </source>
</evidence>
<sequence length="174" mass="18038">MPGEAPATGATELLKSDGKTYKVYQYEGADRYEVAVNVTMDSVGDVVPVLYIASGENYPDALSAGPAAAHPGGALLLVSRDSIPEITRQAIVALQPQRIVVVGGVNTVSAGVYNQLATLQPATVRLAGADRYEVSRNVVDYAFCDIAPGAEATTCAGDSDDIFLATGSIGFAVR</sequence>
<dbReference type="RefSeq" id="WP_259507234.1">
    <property type="nucleotide sequence ID" value="NZ_JANLCM010000001.1"/>
</dbReference>
<dbReference type="Pfam" id="PF04122">
    <property type="entry name" value="CW_binding_2"/>
    <property type="match status" value="1"/>
</dbReference>
<dbReference type="Gene3D" id="3.40.50.12090">
    <property type="match status" value="1"/>
</dbReference>
<dbReference type="InterPro" id="IPR007253">
    <property type="entry name" value="Cell_wall-bd_2"/>
</dbReference>
<name>A0ABT2GQ81_9MICO</name>
<dbReference type="InterPro" id="IPR051922">
    <property type="entry name" value="Bact_Sporulation_Assoc"/>
</dbReference>
<comment type="caution">
    <text evidence="1">The sequence shown here is derived from an EMBL/GenBank/DDBJ whole genome shotgun (WGS) entry which is preliminary data.</text>
</comment>
<dbReference type="EMBL" id="JANLCM010000001">
    <property type="protein sequence ID" value="MCS5718389.1"/>
    <property type="molecule type" value="Genomic_DNA"/>
</dbReference>
<protein>
    <submittedName>
        <fullName evidence="1">Cell wall-binding repeat-containing protein</fullName>
    </submittedName>
</protein>
<evidence type="ECO:0000313" key="2">
    <source>
        <dbReference type="Proteomes" id="UP001165584"/>
    </source>
</evidence>